<keyword evidence="4" id="KW-1185">Reference proteome</keyword>
<gene>
    <name evidence="3" type="ORF">CYMTET_33528</name>
</gene>
<dbReference type="InterPro" id="IPR038076">
    <property type="entry name" value="MgtE_N_sf"/>
</dbReference>
<feature type="region of interest" description="Disordered" evidence="1">
    <location>
        <begin position="36"/>
        <end position="104"/>
    </location>
</feature>
<protein>
    <recommendedName>
        <fullName evidence="2">Magnesium transporter MgtE intracellular domain-containing protein</fullName>
    </recommendedName>
</protein>
<reference evidence="3 4" key="1">
    <citation type="journal article" date="2015" name="Genome Biol. Evol.">
        <title>Comparative Genomics of a Bacterivorous Green Alga Reveals Evolutionary Causalities and Consequences of Phago-Mixotrophic Mode of Nutrition.</title>
        <authorList>
            <person name="Burns J.A."/>
            <person name="Paasch A."/>
            <person name="Narechania A."/>
            <person name="Kim E."/>
        </authorList>
    </citation>
    <scope>NUCLEOTIDE SEQUENCE [LARGE SCALE GENOMIC DNA]</scope>
    <source>
        <strain evidence="3 4">PLY_AMNH</strain>
    </source>
</reference>
<evidence type="ECO:0000313" key="4">
    <source>
        <dbReference type="Proteomes" id="UP001190700"/>
    </source>
</evidence>
<dbReference type="Pfam" id="PF03448">
    <property type="entry name" value="MgtE_N"/>
    <property type="match status" value="1"/>
</dbReference>
<dbReference type="Proteomes" id="UP001190700">
    <property type="component" value="Unassembled WGS sequence"/>
</dbReference>
<evidence type="ECO:0000313" key="3">
    <source>
        <dbReference type="EMBL" id="KAK3257382.1"/>
    </source>
</evidence>
<dbReference type="InterPro" id="IPR006668">
    <property type="entry name" value="Mg_transptr_MgtE_intracell_dom"/>
</dbReference>
<dbReference type="SUPFAM" id="SSF158791">
    <property type="entry name" value="MgtE N-terminal domain-like"/>
    <property type="match status" value="3"/>
</dbReference>
<feature type="domain" description="Magnesium transporter MgtE intracellular" evidence="2">
    <location>
        <begin position="375"/>
        <end position="460"/>
    </location>
</feature>
<dbReference type="EMBL" id="LGRX02020568">
    <property type="protein sequence ID" value="KAK3257382.1"/>
    <property type="molecule type" value="Genomic_DNA"/>
</dbReference>
<dbReference type="AlphaFoldDB" id="A0AAE0FD01"/>
<feature type="compositionally biased region" description="Low complexity" evidence="1">
    <location>
        <begin position="44"/>
        <end position="63"/>
    </location>
</feature>
<feature type="region of interest" description="Disordered" evidence="1">
    <location>
        <begin position="612"/>
        <end position="639"/>
    </location>
</feature>
<sequence length="639" mass="68499">AIAEEGGEEAQQLQDVMQLMDMVRCKVASQGLSDELMSVQESVPSGSPASRTLSSPSPTSRPAMAMEAAPQLEAPPQGWRGGAASRANVSEQPAALSRQEGAQLESEVGVEHNTACTSSFAASPTTKLSTGGIVRGRNEGAQAIPEAHATTQQLLQAHQGVTGSLIGKKRKASIVQLAQVDSLPMSSRDASIALEERKQRTATTLDGMTIPPPPKHMGGQNQFVAMAIVLQDIPLEDSGNILACMTGENAAHVLRNFRDPDFKVALITSMGRNAGRMLGKLNELEREEIFALLDPQVAARISTELSIGSTTDKVEEMNTYDRQRIVEKILKKGNGVASCTVMGNMSFEKRKEVMQNLDVNTSSELLAISVDKLFAVDAAKVLEVASVEQAEAAMKAANSTKQASLLSNMDPDAGIRILQLMDDGRKMAVLAAVDTDTLAFLTHTLNNEDKVHILKDLSPDRWLGMVENFTHQEISRLLALLDEGEAARMFAMLDPASCGDLMEALPDQMKLGMMQNVDPRVAASMLAEFGDDTAYAAQLLQLLVDEPKRQAKLLTLHSNLDEAARILQATGLENILKVMACLPVDQAVAFLSSMDPDIAAACIQSLDPELQPLRPAQPASRSSDHRALPPEAVSKGIAA</sequence>
<dbReference type="Gene3D" id="1.25.60.10">
    <property type="entry name" value="MgtE N-terminal domain-like"/>
    <property type="match status" value="1"/>
</dbReference>
<name>A0AAE0FD01_9CHLO</name>
<feature type="non-terminal residue" evidence="3">
    <location>
        <position position="639"/>
    </location>
</feature>
<evidence type="ECO:0000256" key="1">
    <source>
        <dbReference type="SAM" id="MobiDB-lite"/>
    </source>
</evidence>
<evidence type="ECO:0000259" key="2">
    <source>
        <dbReference type="Pfam" id="PF03448"/>
    </source>
</evidence>
<organism evidence="3 4">
    <name type="scientific">Cymbomonas tetramitiformis</name>
    <dbReference type="NCBI Taxonomy" id="36881"/>
    <lineage>
        <taxon>Eukaryota</taxon>
        <taxon>Viridiplantae</taxon>
        <taxon>Chlorophyta</taxon>
        <taxon>Pyramimonadophyceae</taxon>
        <taxon>Pyramimonadales</taxon>
        <taxon>Pyramimonadaceae</taxon>
        <taxon>Cymbomonas</taxon>
    </lineage>
</organism>
<accession>A0AAE0FD01</accession>
<feature type="non-terminal residue" evidence="3">
    <location>
        <position position="1"/>
    </location>
</feature>
<comment type="caution">
    <text evidence="3">The sequence shown here is derived from an EMBL/GenBank/DDBJ whole genome shotgun (WGS) entry which is preliminary data.</text>
</comment>
<proteinExistence type="predicted"/>